<evidence type="ECO:0000313" key="2">
    <source>
        <dbReference type="Proteomes" id="UP000198211"/>
    </source>
</evidence>
<gene>
    <name evidence="1" type="ORF">PHMEG_0007319</name>
</gene>
<dbReference type="AlphaFoldDB" id="A0A225WLX2"/>
<proteinExistence type="predicted"/>
<name>A0A225WLX2_9STRA</name>
<evidence type="ECO:0000313" key="1">
    <source>
        <dbReference type="EMBL" id="OWZ18562.1"/>
    </source>
</evidence>
<organism evidence="1 2">
    <name type="scientific">Phytophthora megakarya</name>
    <dbReference type="NCBI Taxonomy" id="4795"/>
    <lineage>
        <taxon>Eukaryota</taxon>
        <taxon>Sar</taxon>
        <taxon>Stramenopiles</taxon>
        <taxon>Oomycota</taxon>
        <taxon>Peronosporomycetes</taxon>
        <taxon>Peronosporales</taxon>
        <taxon>Peronosporaceae</taxon>
        <taxon>Phytophthora</taxon>
    </lineage>
</organism>
<sequence>MVGIPCPTNDNCVIRTRGSVGEGCATNRVAYLDTVFNGVPYLKIEEYDSYSSCTSPAGEEAAKIMGYLADGACHEGGSRYFKLVESEDTIAFLQNEEGCDDKDWDTKWTGKDTVFATGHCFPGVPDDKVYFVRNSSIIGGNSGTTNSNNLPTPIHTTIPTAYANKVSVIVGNDDPSCKKPSIATILQRDCSDTDMFGCTASNVSVVGAT</sequence>
<dbReference type="EMBL" id="NBNE01000570">
    <property type="protein sequence ID" value="OWZ18562.1"/>
    <property type="molecule type" value="Genomic_DNA"/>
</dbReference>
<accession>A0A225WLX2</accession>
<keyword evidence="2" id="KW-1185">Reference proteome</keyword>
<comment type="caution">
    <text evidence="1">The sequence shown here is derived from an EMBL/GenBank/DDBJ whole genome shotgun (WGS) entry which is preliminary data.</text>
</comment>
<reference evidence="2" key="1">
    <citation type="submission" date="2017-03" db="EMBL/GenBank/DDBJ databases">
        <title>Phytopthora megakarya and P. palmivora, two closely related causual agents of cacao black pod achieved similar genome size and gene model numbers by different mechanisms.</title>
        <authorList>
            <person name="Ali S."/>
            <person name="Shao J."/>
            <person name="Larry D.J."/>
            <person name="Kronmiller B."/>
            <person name="Shen D."/>
            <person name="Strem M.D."/>
            <person name="Melnick R.L."/>
            <person name="Guiltinan M.J."/>
            <person name="Tyler B.M."/>
            <person name="Meinhardt L.W."/>
            <person name="Bailey B.A."/>
        </authorList>
    </citation>
    <scope>NUCLEOTIDE SEQUENCE [LARGE SCALE GENOMIC DNA]</scope>
    <source>
        <strain evidence="2">zdho120</strain>
    </source>
</reference>
<dbReference type="Proteomes" id="UP000198211">
    <property type="component" value="Unassembled WGS sequence"/>
</dbReference>
<protein>
    <submittedName>
        <fullName evidence="1">Uncharacterized protein</fullName>
    </submittedName>
</protein>